<dbReference type="GO" id="GO:0015920">
    <property type="term" value="P:lipopolysaccharide transport"/>
    <property type="evidence" value="ECO:0007669"/>
    <property type="project" value="TreeGrafter"/>
</dbReference>
<comment type="subcellular location">
    <subcellularLocation>
        <location evidence="2">Cell inner membrane</location>
        <topology evidence="2">Multi-pass membrane protein</topology>
    </subcellularLocation>
</comment>
<evidence type="ECO:0000256" key="11">
    <source>
        <dbReference type="ARBA" id="ARBA00026081"/>
    </source>
</evidence>
<dbReference type="GO" id="GO:0055085">
    <property type="term" value="P:transmembrane transport"/>
    <property type="evidence" value="ECO:0007669"/>
    <property type="project" value="InterPro"/>
</dbReference>
<evidence type="ECO:0000256" key="5">
    <source>
        <dbReference type="ARBA" id="ARBA00022448"/>
    </source>
</evidence>
<evidence type="ECO:0000256" key="4">
    <source>
        <dbReference type="ARBA" id="ARBA00014213"/>
    </source>
</evidence>
<name>A0A839UR62_9GAMM</name>
<keyword evidence="6" id="KW-1003">Cell membrane</keyword>
<feature type="transmembrane region" description="Helical" evidence="12">
    <location>
        <begin position="273"/>
        <end position="291"/>
    </location>
</feature>
<comment type="similarity">
    <text evidence="3">Belongs to the LptF/LptG family.</text>
</comment>
<evidence type="ECO:0000256" key="9">
    <source>
        <dbReference type="ARBA" id="ARBA00022989"/>
    </source>
</evidence>
<organism evidence="13 14">
    <name type="scientific">Simiduia aestuariiviva</name>
    <dbReference type="NCBI Taxonomy" id="1510459"/>
    <lineage>
        <taxon>Bacteria</taxon>
        <taxon>Pseudomonadati</taxon>
        <taxon>Pseudomonadota</taxon>
        <taxon>Gammaproteobacteria</taxon>
        <taxon>Cellvibrionales</taxon>
        <taxon>Cellvibrionaceae</taxon>
        <taxon>Simiduia</taxon>
    </lineage>
</organism>
<keyword evidence="8 12" id="KW-0812">Transmembrane</keyword>
<gene>
    <name evidence="13" type="ORF">FHS30_002167</name>
</gene>
<dbReference type="InterPro" id="IPR030922">
    <property type="entry name" value="LptF"/>
</dbReference>
<keyword evidence="9 12" id="KW-1133">Transmembrane helix</keyword>
<keyword evidence="7" id="KW-0997">Cell inner membrane</keyword>
<dbReference type="Pfam" id="PF03739">
    <property type="entry name" value="LptF_LptG"/>
    <property type="match status" value="1"/>
</dbReference>
<protein>
    <recommendedName>
        <fullName evidence="4">Lipopolysaccharide export system permease protein LptF</fullName>
    </recommendedName>
</protein>
<evidence type="ECO:0000256" key="3">
    <source>
        <dbReference type="ARBA" id="ARBA00007725"/>
    </source>
</evidence>
<accession>A0A839UR62</accession>
<dbReference type="PANTHER" id="PTHR33529:SF7">
    <property type="entry name" value="LIPOPOLYSACCHARIDE EXPORT SYSTEM PERMEASE PROTEIN LPTF"/>
    <property type="match status" value="1"/>
</dbReference>
<feature type="transmembrane region" description="Helical" evidence="12">
    <location>
        <begin position="98"/>
        <end position="120"/>
    </location>
</feature>
<evidence type="ECO:0000313" key="14">
    <source>
        <dbReference type="Proteomes" id="UP000559987"/>
    </source>
</evidence>
<keyword evidence="14" id="KW-1185">Reference proteome</keyword>
<evidence type="ECO:0000256" key="8">
    <source>
        <dbReference type="ARBA" id="ARBA00022692"/>
    </source>
</evidence>
<dbReference type="EMBL" id="JACHXZ010000003">
    <property type="protein sequence ID" value="MBB3168959.1"/>
    <property type="molecule type" value="Genomic_DNA"/>
</dbReference>
<feature type="transmembrane region" description="Helical" evidence="12">
    <location>
        <begin position="303"/>
        <end position="323"/>
    </location>
</feature>
<dbReference type="Proteomes" id="UP000559987">
    <property type="component" value="Unassembled WGS sequence"/>
</dbReference>
<keyword evidence="10 12" id="KW-0472">Membrane</keyword>
<comment type="subunit">
    <text evidence="11">Component of the lipopolysaccharide transport and assembly complex. The LptBFG transporter is composed of two ATP-binding proteins (LptB) and two transmembrane proteins (LptF and LptG).</text>
</comment>
<feature type="transmembrane region" description="Helical" evidence="12">
    <location>
        <begin position="335"/>
        <end position="355"/>
    </location>
</feature>
<keyword evidence="5" id="KW-0813">Transport</keyword>
<evidence type="ECO:0000313" key="13">
    <source>
        <dbReference type="EMBL" id="MBB3168959.1"/>
    </source>
</evidence>
<reference evidence="13 14" key="1">
    <citation type="submission" date="2020-08" db="EMBL/GenBank/DDBJ databases">
        <title>Genomic Encyclopedia of Type Strains, Phase III (KMG-III): the genomes of soil and plant-associated and newly described type strains.</title>
        <authorList>
            <person name="Whitman W."/>
        </authorList>
    </citation>
    <scope>NUCLEOTIDE SEQUENCE [LARGE SCALE GENOMIC DNA]</scope>
    <source>
        <strain evidence="13 14">CECT 8571</strain>
    </source>
</reference>
<dbReference type="PANTHER" id="PTHR33529">
    <property type="entry name" value="SLR0882 PROTEIN-RELATED"/>
    <property type="match status" value="1"/>
</dbReference>
<proteinExistence type="inferred from homology"/>
<comment type="function">
    <text evidence="1">Part of the ABC transporter complex LptBFG involved in the translocation of lipopolysaccharide (LPS) from the inner membrane to the outer membrane.</text>
</comment>
<dbReference type="RefSeq" id="WP_183910465.1">
    <property type="nucleotide sequence ID" value="NZ_JACHXZ010000003.1"/>
</dbReference>
<dbReference type="AlphaFoldDB" id="A0A839UR62"/>
<feature type="transmembrane region" description="Helical" evidence="12">
    <location>
        <begin position="12"/>
        <end position="36"/>
    </location>
</feature>
<dbReference type="NCBIfam" id="TIGR04407">
    <property type="entry name" value="LptF_YjgP"/>
    <property type="match status" value="1"/>
</dbReference>
<comment type="caution">
    <text evidence="13">The sequence shown here is derived from an EMBL/GenBank/DDBJ whole genome shotgun (WGS) entry which is preliminary data.</text>
</comment>
<dbReference type="InterPro" id="IPR005495">
    <property type="entry name" value="LptG/LptF_permease"/>
</dbReference>
<evidence type="ECO:0000256" key="2">
    <source>
        <dbReference type="ARBA" id="ARBA00004429"/>
    </source>
</evidence>
<feature type="transmembrane region" description="Helical" evidence="12">
    <location>
        <begin position="56"/>
        <end position="77"/>
    </location>
</feature>
<evidence type="ECO:0000256" key="1">
    <source>
        <dbReference type="ARBA" id="ARBA00002265"/>
    </source>
</evidence>
<sequence>MIIFRYLAKEILFTLMAVSGVLLLIFMSGTFVRYLSAAAAGDLSPQALLVIMGYRLPGFLELILPLGTFIGVLLAYGRLYVESEMVVLSACGLSQRRLLGYTLLAASPVIIAVSVLSLYLSPKGVAAVETLMAEQRSRGEFELIMPEQFQPLNKGNATFYTEHISEDKADLSQVFIADKSTSSVVTGGESAVVRAVGARQWFDENFQRRYFVLDDGKRYSGIAGNLDYHEVSFTSFGQLMESNLRQAQVRYRVDAEPTANLINSSEPLLIAGLQWRLSLPILVVVVCLLAVPLSRTSPRQGRYLGMIPAILLYIIYLVALNAARDQVKLAKLDPALGLWVVHGVFFGLALLLFNWGNVRRWWKHRASAEVQAHA</sequence>
<evidence type="ECO:0000256" key="6">
    <source>
        <dbReference type="ARBA" id="ARBA00022475"/>
    </source>
</evidence>
<evidence type="ECO:0000256" key="10">
    <source>
        <dbReference type="ARBA" id="ARBA00023136"/>
    </source>
</evidence>
<dbReference type="GO" id="GO:0043190">
    <property type="term" value="C:ATP-binding cassette (ABC) transporter complex"/>
    <property type="evidence" value="ECO:0007669"/>
    <property type="project" value="InterPro"/>
</dbReference>
<evidence type="ECO:0000256" key="7">
    <source>
        <dbReference type="ARBA" id="ARBA00022519"/>
    </source>
</evidence>
<evidence type="ECO:0000256" key="12">
    <source>
        <dbReference type="SAM" id="Phobius"/>
    </source>
</evidence>